<sequence length="341" mass="39184">MTAKEEIKVTEAPEPGCSLPVPETVTLLGEDDFAEAMQGVNKQWRDSCVHNGKFTTKDGMEINYYTAIPKNRRANLVIIHGYCGFWAKYHEMAWYYYQAGYAVFFMEQRGHGYSGREIPETDLVHVRSYEDYVRDTREFFDRVVREKSGGKPCYLFAHSMGGAIGALFLGTYPECFQKAVLSSPMIQMKTGKYPRALVSLIAVHASLHHMQKQMSVGQDHFSPVPVFETSSTLSRPRYDYVFQHRLQDYHYQTYGASYGWAMAGMSVTGKILKRAANVKIPVLLFQAGNDPLVEPSGQMRFARKASDVRIVRYEKSKHEIFNATEDIRRDYYARIFRFLEE</sequence>
<organism evidence="2 3">
    <name type="scientific">Bilifractor porci</name>
    <dbReference type="NCBI Taxonomy" id="2606636"/>
    <lineage>
        <taxon>Bacteria</taxon>
        <taxon>Bacillati</taxon>
        <taxon>Bacillota</taxon>
        <taxon>Clostridia</taxon>
        <taxon>Lachnospirales</taxon>
        <taxon>Lachnospiraceae</taxon>
        <taxon>Bilifractor</taxon>
    </lineage>
</organism>
<evidence type="ECO:0000313" key="3">
    <source>
        <dbReference type="Proteomes" id="UP000466864"/>
    </source>
</evidence>
<dbReference type="InterPro" id="IPR022742">
    <property type="entry name" value="Hydrolase_4"/>
</dbReference>
<dbReference type="InterPro" id="IPR029058">
    <property type="entry name" value="AB_hydrolase_fold"/>
</dbReference>
<dbReference type="EMBL" id="VUMV01000001">
    <property type="protein sequence ID" value="MST80841.1"/>
    <property type="molecule type" value="Genomic_DNA"/>
</dbReference>
<dbReference type="Proteomes" id="UP000466864">
    <property type="component" value="Unassembled WGS sequence"/>
</dbReference>
<name>A0A7X2P6P3_9FIRM</name>
<dbReference type="Pfam" id="PF12146">
    <property type="entry name" value="Hydrolase_4"/>
    <property type="match status" value="1"/>
</dbReference>
<gene>
    <name evidence="2" type="ORF">FYJ60_00620</name>
</gene>
<accession>A0A7X2P6P3</accession>
<dbReference type="Gene3D" id="3.40.50.1820">
    <property type="entry name" value="alpha/beta hydrolase"/>
    <property type="match status" value="1"/>
</dbReference>
<evidence type="ECO:0000313" key="2">
    <source>
        <dbReference type="EMBL" id="MST80841.1"/>
    </source>
</evidence>
<protein>
    <submittedName>
        <fullName evidence="2">Lysophospholipase</fullName>
    </submittedName>
</protein>
<keyword evidence="3" id="KW-1185">Reference proteome</keyword>
<dbReference type="InterPro" id="IPR051044">
    <property type="entry name" value="MAG_DAG_Lipase"/>
</dbReference>
<evidence type="ECO:0000259" key="1">
    <source>
        <dbReference type="Pfam" id="PF12146"/>
    </source>
</evidence>
<comment type="caution">
    <text evidence="2">The sequence shown here is derived from an EMBL/GenBank/DDBJ whole genome shotgun (WGS) entry which is preliminary data.</text>
</comment>
<reference evidence="2 3" key="1">
    <citation type="submission" date="2019-08" db="EMBL/GenBank/DDBJ databases">
        <title>In-depth cultivation of the pig gut microbiome towards novel bacterial diversity and tailored functional studies.</title>
        <authorList>
            <person name="Wylensek D."/>
            <person name="Hitch T.C.A."/>
            <person name="Clavel T."/>
        </authorList>
    </citation>
    <scope>NUCLEOTIDE SEQUENCE [LARGE SCALE GENOMIC DNA]</scope>
    <source>
        <strain evidence="2 3">Oil+RF-744-WCA-WT-13</strain>
    </source>
</reference>
<dbReference type="RefSeq" id="WP_154456657.1">
    <property type="nucleotide sequence ID" value="NZ_VUMV01000001.1"/>
</dbReference>
<dbReference type="AlphaFoldDB" id="A0A7X2P6P3"/>
<proteinExistence type="predicted"/>
<feature type="domain" description="Serine aminopeptidase S33" evidence="1">
    <location>
        <begin position="71"/>
        <end position="322"/>
    </location>
</feature>
<dbReference type="SUPFAM" id="SSF53474">
    <property type="entry name" value="alpha/beta-Hydrolases"/>
    <property type="match status" value="1"/>
</dbReference>
<dbReference type="PANTHER" id="PTHR11614">
    <property type="entry name" value="PHOSPHOLIPASE-RELATED"/>
    <property type="match status" value="1"/>
</dbReference>